<dbReference type="AlphaFoldDB" id="A0A0F9SJG8"/>
<comment type="caution">
    <text evidence="1">The sequence shown here is derived from an EMBL/GenBank/DDBJ whole genome shotgun (WGS) entry which is preliminary data.</text>
</comment>
<accession>A0A0F9SJG8</accession>
<reference evidence="1" key="1">
    <citation type="journal article" date="2015" name="Nature">
        <title>Complex archaea that bridge the gap between prokaryotes and eukaryotes.</title>
        <authorList>
            <person name="Spang A."/>
            <person name="Saw J.H."/>
            <person name="Jorgensen S.L."/>
            <person name="Zaremba-Niedzwiedzka K."/>
            <person name="Martijn J."/>
            <person name="Lind A.E."/>
            <person name="van Eijk R."/>
            <person name="Schleper C."/>
            <person name="Guy L."/>
            <person name="Ettema T.J."/>
        </authorList>
    </citation>
    <scope>NUCLEOTIDE SEQUENCE</scope>
</reference>
<evidence type="ECO:0000313" key="1">
    <source>
        <dbReference type="EMBL" id="KKN67184.1"/>
    </source>
</evidence>
<organism evidence="1">
    <name type="scientific">marine sediment metagenome</name>
    <dbReference type="NCBI Taxonomy" id="412755"/>
    <lineage>
        <taxon>unclassified sequences</taxon>
        <taxon>metagenomes</taxon>
        <taxon>ecological metagenomes</taxon>
    </lineage>
</organism>
<protein>
    <submittedName>
        <fullName evidence="1">Uncharacterized protein</fullName>
    </submittedName>
</protein>
<name>A0A0F9SJG8_9ZZZZ</name>
<dbReference type="EMBL" id="LAZR01000481">
    <property type="protein sequence ID" value="KKN67184.1"/>
    <property type="molecule type" value="Genomic_DNA"/>
</dbReference>
<dbReference type="SUPFAM" id="SSF46579">
    <property type="entry name" value="Prefoldin"/>
    <property type="match status" value="1"/>
</dbReference>
<proteinExistence type="predicted"/>
<gene>
    <name evidence="1" type="ORF">LCGC14_0463570</name>
</gene>
<sequence>MTHIKHPHDLSELGKKYDTLKKQFNELRIICDQALSEKSKAKRQRDELKILSDNAIAHRFIAEAQRDKLLSDLNSALDTIKRELGEDRADIRHYRETIKSINKQNCRDTFKLINKSND</sequence>